<evidence type="ECO:0000313" key="22">
    <source>
        <dbReference type="WBParaSite" id="PSAMB.scaffold1319size33010.g12357.t1"/>
    </source>
</evidence>
<feature type="region of interest" description="Disordered" evidence="19">
    <location>
        <begin position="119"/>
        <end position="189"/>
    </location>
</feature>
<evidence type="ECO:0000256" key="14">
    <source>
        <dbReference type="ARBA" id="ARBA00058112"/>
    </source>
</evidence>
<keyword evidence="6" id="KW-0597">Phosphoprotein</keyword>
<dbReference type="GO" id="GO:0005096">
    <property type="term" value="F:GTPase activator activity"/>
    <property type="evidence" value="ECO:0007669"/>
    <property type="project" value="UniProtKB-KW"/>
</dbReference>
<dbReference type="WBParaSite" id="PSAMB.scaffold1319size33010.g12357.t1">
    <property type="protein sequence ID" value="PSAMB.scaffold1319size33010.g12357.t1"/>
    <property type="gene ID" value="PSAMB.scaffold1319size33010.g12357"/>
</dbReference>
<name>A0A914UXE2_9BILA</name>
<feature type="compositionally biased region" description="Basic and acidic residues" evidence="19">
    <location>
        <begin position="156"/>
        <end position="184"/>
    </location>
</feature>
<evidence type="ECO:0000256" key="16">
    <source>
        <dbReference type="ARBA" id="ARBA00077418"/>
    </source>
</evidence>
<evidence type="ECO:0000256" key="4">
    <source>
        <dbReference type="ARBA" id="ARBA00022468"/>
    </source>
</evidence>
<evidence type="ECO:0000256" key="6">
    <source>
        <dbReference type="ARBA" id="ARBA00022553"/>
    </source>
</evidence>
<comment type="subcellular location">
    <subcellularLocation>
        <location evidence="1">Cytoplasm</location>
    </subcellularLocation>
    <subcellularLocation>
        <location evidence="2">Golgi apparatus</location>
    </subcellularLocation>
</comment>
<dbReference type="PROSITE" id="PS50115">
    <property type="entry name" value="ARFGAP"/>
    <property type="match status" value="1"/>
</dbReference>
<dbReference type="PANTHER" id="PTHR46395">
    <property type="entry name" value="ADP-RIBOSYLATION FACTOR GTPASE-ACTIVATING PROTEIN 1"/>
    <property type="match status" value="1"/>
</dbReference>
<feature type="domain" description="Arf-GAP" evidence="20">
    <location>
        <begin position="7"/>
        <end position="124"/>
    </location>
</feature>
<evidence type="ECO:0000256" key="12">
    <source>
        <dbReference type="ARBA" id="ARBA00022990"/>
    </source>
</evidence>
<keyword evidence="8 18" id="KW-0863">Zinc-finger</keyword>
<keyword evidence="10" id="KW-0931">ER-Golgi transport</keyword>
<keyword evidence="4" id="KW-0343">GTPase activation</keyword>
<dbReference type="PRINTS" id="PR00405">
    <property type="entry name" value="REVINTRACTNG"/>
</dbReference>
<evidence type="ECO:0000256" key="10">
    <source>
        <dbReference type="ARBA" id="ARBA00022892"/>
    </source>
</evidence>
<dbReference type="GO" id="GO:0015031">
    <property type="term" value="P:protein transport"/>
    <property type="evidence" value="ECO:0007669"/>
    <property type="project" value="UniProtKB-KW"/>
</dbReference>
<evidence type="ECO:0000256" key="7">
    <source>
        <dbReference type="ARBA" id="ARBA00022723"/>
    </source>
</evidence>
<keyword evidence="11" id="KW-0653">Protein transport</keyword>
<evidence type="ECO:0000256" key="17">
    <source>
        <dbReference type="ARBA" id="ARBA00081514"/>
    </source>
</evidence>
<keyword evidence="5" id="KW-0963">Cytoplasm</keyword>
<keyword evidence="21" id="KW-1185">Reference proteome</keyword>
<dbReference type="FunFam" id="1.10.220.150:FF:000008">
    <property type="entry name" value="ADP-ribosylation factor GTPase activating protein 1"/>
    <property type="match status" value="1"/>
</dbReference>
<dbReference type="Proteomes" id="UP000887566">
    <property type="component" value="Unplaced"/>
</dbReference>
<dbReference type="SMART" id="SM00105">
    <property type="entry name" value="ArfGap"/>
    <property type="match status" value="1"/>
</dbReference>
<comment type="function">
    <text evidence="14">GTPase-activating protein (GAP) for the ADP ribosylation factor 1 (ARF1). Involved in membrane trafficking and /or vesicle transport. Promotes hydrolysis of the ARF1-bound GTP and thus, is required for the dissociation of coat proteins from Golgi-derived membranes and vesicles, a prerequisite for vesicle's fusion with target compartment. Probably regulates ARF1-mediated transport via its interaction with the KDELR proteins and TMED2. Overexpression induces the redistribution of the entire Golgi complex to the endoplasmic reticulum, as when ARF1 is deactivated. Its activity is stimulated by phosphoinosides and inhibited by phosphatidylcholine.</text>
</comment>
<evidence type="ECO:0000259" key="20">
    <source>
        <dbReference type="PROSITE" id="PS50115"/>
    </source>
</evidence>
<reference evidence="22" key="1">
    <citation type="submission" date="2022-11" db="UniProtKB">
        <authorList>
            <consortium name="WormBaseParasite"/>
        </authorList>
    </citation>
    <scope>IDENTIFICATION</scope>
</reference>
<keyword evidence="3" id="KW-0813">Transport</keyword>
<evidence type="ECO:0000256" key="13">
    <source>
        <dbReference type="ARBA" id="ARBA00023034"/>
    </source>
</evidence>
<keyword evidence="7" id="KW-0479">Metal-binding</keyword>
<dbReference type="GO" id="GO:0008270">
    <property type="term" value="F:zinc ion binding"/>
    <property type="evidence" value="ECO:0007669"/>
    <property type="project" value="UniProtKB-KW"/>
</dbReference>
<keyword evidence="13" id="KW-0333">Golgi apparatus</keyword>
<evidence type="ECO:0000256" key="11">
    <source>
        <dbReference type="ARBA" id="ARBA00022927"/>
    </source>
</evidence>
<dbReference type="InterPro" id="IPR038508">
    <property type="entry name" value="ArfGAP_dom_sf"/>
</dbReference>
<feature type="compositionally biased region" description="Basic and acidic residues" evidence="19">
    <location>
        <begin position="449"/>
        <end position="459"/>
    </location>
</feature>
<dbReference type="CDD" id="cd08959">
    <property type="entry name" value="ArfGap_ArfGap1_like"/>
    <property type="match status" value="1"/>
</dbReference>
<dbReference type="InterPro" id="IPR001164">
    <property type="entry name" value="ArfGAP_dom"/>
</dbReference>
<dbReference type="PANTHER" id="PTHR46395:SF1">
    <property type="entry name" value="ADP-RIBOSYLATION FACTOR GTPASE-ACTIVATING PROTEIN 1"/>
    <property type="match status" value="1"/>
</dbReference>
<evidence type="ECO:0000256" key="8">
    <source>
        <dbReference type="ARBA" id="ARBA00022771"/>
    </source>
</evidence>
<feature type="region of interest" description="Disordered" evidence="19">
    <location>
        <begin position="304"/>
        <end position="468"/>
    </location>
</feature>
<evidence type="ECO:0000256" key="18">
    <source>
        <dbReference type="PROSITE-ProRule" id="PRU00288"/>
    </source>
</evidence>
<proteinExistence type="predicted"/>
<dbReference type="GO" id="GO:0032012">
    <property type="term" value="P:regulation of ARF protein signal transduction"/>
    <property type="evidence" value="ECO:0007669"/>
    <property type="project" value="TreeGrafter"/>
</dbReference>
<feature type="compositionally biased region" description="Low complexity" evidence="19">
    <location>
        <begin position="141"/>
        <end position="153"/>
    </location>
</feature>
<dbReference type="Gene3D" id="1.10.220.150">
    <property type="entry name" value="Arf GTPase activating protein"/>
    <property type="match status" value="1"/>
</dbReference>
<evidence type="ECO:0000256" key="9">
    <source>
        <dbReference type="ARBA" id="ARBA00022833"/>
    </source>
</evidence>
<feature type="compositionally biased region" description="Basic and acidic residues" evidence="19">
    <location>
        <begin position="329"/>
        <end position="338"/>
    </location>
</feature>
<evidence type="ECO:0000313" key="21">
    <source>
        <dbReference type="Proteomes" id="UP000887566"/>
    </source>
</evidence>
<keyword evidence="12" id="KW-0007">Acetylation</keyword>
<feature type="compositionally biased region" description="Basic and acidic residues" evidence="19">
    <location>
        <begin position="359"/>
        <end position="370"/>
    </location>
</feature>
<evidence type="ECO:0000256" key="15">
    <source>
        <dbReference type="ARBA" id="ARBA00071258"/>
    </source>
</evidence>
<evidence type="ECO:0000256" key="5">
    <source>
        <dbReference type="ARBA" id="ARBA00022490"/>
    </source>
</evidence>
<accession>A0A914UXE2</accession>
<evidence type="ECO:0000256" key="2">
    <source>
        <dbReference type="ARBA" id="ARBA00004555"/>
    </source>
</evidence>
<dbReference type="AlphaFoldDB" id="A0A914UXE2"/>
<evidence type="ECO:0000256" key="1">
    <source>
        <dbReference type="ARBA" id="ARBA00004496"/>
    </source>
</evidence>
<dbReference type="Pfam" id="PF01412">
    <property type="entry name" value="ArfGap"/>
    <property type="match status" value="1"/>
</dbReference>
<organism evidence="21 22">
    <name type="scientific">Plectus sambesii</name>
    <dbReference type="NCBI Taxonomy" id="2011161"/>
    <lineage>
        <taxon>Eukaryota</taxon>
        <taxon>Metazoa</taxon>
        <taxon>Ecdysozoa</taxon>
        <taxon>Nematoda</taxon>
        <taxon>Chromadorea</taxon>
        <taxon>Plectida</taxon>
        <taxon>Plectina</taxon>
        <taxon>Plectoidea</taxon>
        <taxon>Plectidae</taxon>
        <taxon>Plectus</taxon>
    </lineage>
</organism>
<dbReference type="GO" id="GO:0000139">
    <property type="term" value="C:Golgi membrane"/>
    <property type="evidence" value="ECO:0007669"/>
    <property type="project" value="TreeGrafter"/>
</dbReference>
<dbReference type="InterPro" id="IPR037278">
    <property type="entry name" value="ARFGAP/RecO"/>
</dbReference>
<evidence type="ECO:0000256" key="19">
    <source>
        <dbReference type="SAM" id="MobiDB-lite"/>
    </source>
</evidence>
<dbReference type="GO" id="GO:0016192">
    <property type="term" value="P:vesicle-mediated transport"/>
    <property type="evidence" value="ECO:0007669"/>
    <property type="project" value="UniProtKB-KW"/>
</dbReference>
<feature type="compositionally biased region" description="Basic and acidic residues" evidence="19">
    <location>
        <begin position="400"/>
        <end position="415"/>
    </location>
</feature>
<protein>
    <recommendedName>
        <fullName evidence="15">ADP-ribosylation factor GTPase-activating protein 1</fullName>
    </recommendedName>
    <alternativeName>
        <fullName evidence="17">ADP-ribosylation factor 1 GTPase-activating protein</fullName>
    </alternativeName>
    <alternativeName>
        <fullName evidence="16">ARF1-directed GTPase-activating protein</fullName>
    </alternativeName>
</protein>
<sequence length="468" mass="51415">MASPRTRRVLKDLRPKDDNNFCFECGAHNPQWVSVTYGIWICLECSGKHRGLGVHLSFVRSVSMDKWKELELNKMKAGGNGHAKQFFKAHSDYRENWNLQEKYNSKTAALLRDKVATEAEGREWSEETSSAKSYAPNALQSSYSGSSSSYSSSKPRSMEQDFGAKNDDNSYNRDDFYEGQRYNDYDSAGGNRYQGFGNTVDEPRNNASNDILSGAMSSLSFGWSALSKGAVTAAQYAKEVGAQASTKAVELGGSVSEKVKEGGLLGGVQSSVGSLASKATEIGMRSWDGISGYVKSPSMQSMNEGSGLFTGGKPSKKQYEDLNAGSPDYEDRSWDRPHISAYQDYDEKEEGSFYGQQQEKPRPSKKKEQPTNEWNTFEPDSDKMAAMGDDVKSSSSTTNSKEKSDKPKKPKSDKPKKSKKPDAAPSLIDFDADEAPAVAPAAVKVSAAPKKEEAKKGWDDDAWDLLNQ</sequence>
<dbReference type="SUPFAM" id="SSF57863">
    <property type="entry name" value="ArfGap/RecO-like zinc finger"/>
    <property type="match status" value="1"/>
</dbReference>
<dbReference type="GO" id="GO:0030100">
    <property type="term" value="P:regulation of endocytosis"/>
    <property type="evidence" value="ECO:0007669"/>
    <property type="project" value="TreeGrafter"/>
</dbReference>
<feature type="compositionally biased region" description="Low complexity" evidence="19">
    <location>
        <begin position="435"/>
        <end position="448"/>
    </location>
</feature>
<evidence type="ECO:0000256" key="3">
    <source>
        <dbReference type="ARBA" id="ARBA00022448"/>
    </source>
</evidence>
<keyword evidence="9" id="KW-0862">Zinc</keyword>